<protein>
    <submittedName>
        <fullName evidence="3">Porin</fullName>
    </submittedName>
</protein>
<reference evidence="3" key="1">
    <citation type="submission" date="2022-08" db="EMBL/GenBank/DDBJ databases">
        <authorList>
            <person name="Deng Y."/>
            <person name="Han X.-F."/>
            <person name="Zhang Y.-Q."/>
        </authorList>
    </citation>
    <scope>NUCLEOTIDE SEQUENCE</scope>
    <source>
        <strain evidence="3">CPCC 203386</strain>
    </source>
</reference>
<feature type="chain" id="PRO_5045919514" evidence="2">
    <location>
        <begin position="22"/>
        <end position="177"/>
    </location>
</feature>
<dbReference type="Proteomes" id="UP001165586">
    <property type="component" value="Unassembled WGS sequence"/>
</dbReference>
<evidence type="ECO:0000256" key="1">
    <source>
        <dbReference type="ARBA" id="ARBA00022729"/>
    </source>
</evidence>
<comment type="caution">
    <text evidence="3">The sequence shown here is derived from an EMBL/GenBank/DDBJ whole genome shotgun (WGS) entry which is preliminary data.</text>
</comment>
<name>A0ABT2HA75_9MICO</name>
<evidence type="ECO:0000313" key="4">
    <source>
        <dbReference type="Proteomes" id="UP001165586"/>
    </source>
</evidence>
<dbReference type="InterPro" id="IPR001702">
    <property type="entry name" value="Porin_Gram-ve"/>
</dbReference>
<dbReference type="EMBL" id="JANLCJ010000215">
    <property type="protein sequence ID" value="MCS5736837.1"/>
    <property type="molecule type" value="Genomic_DNA"/>
</dbReference>
<sequence>MKKAILLSSVALALFSTGAMAANVYKDATSSVDVYGYAKGAHVFNQKAGKNGFDKSEAQIGVKAKQQLNDQFALFGQYEGEYDVNDTSARHWHNRKAFGGIDAGEYGALSAGRQQGVLYNVIGMTDMHPEVVSGWSSAPDKGLFGRADSVIQYQNKVGDYTVTGQYKLETTQSLETG</sequence>
<dbReference type="InterPro" id="IPR001897">
    <property type="entry name" value="Porin_gammaproteobac"/>
</dbReference>
<keyword evidence="4" id="KW-1185">Reference proteome</keyword>
<dbReference type="SUPFAM" id="SSF56935">
    <property type="entry name" value="Porins"/>
    <property type="match status" value="1"/>
</dbReference>
<dbReference type="Gene3D" id="2.40.160.10">
    <property type="entry name" value="Porin"/>
    <property type="match status" value="1"/>
</dbReference>
<dbReference type="PANTHER" id="PTHR34501:SF2">
    <property type="entry name" value="OUTER MEMBRANE PORIN F-RELATED"/>
    <property type="match status" value="1"/>
</dbReference>
<dbReference type="PRINTS" id="PR00183">
    <property type="entry name" value="ECOLIPORIN"/>
</dbReference>
<gene>
    <name evidence="3" type="ORF">N1032_24200</name>
</gene>
<keyword evidence="1 2" id="KW-0732">Signal</keyword>
<dbReference type="Pfam" id="PF00267">
    <property type="entry name" value="Porin_1"/>
    <property type="match status" value="1"/>
</dbReference>
<dbReference type="InterPro" id="IPR050298">
    <property type="entry name" value="Gram-neg_bact_OMP"/>
</dbReference>
<proteinExistence type="predicted"/>
<feature type="non-terminal residue" evidence="3">
    <location>
        <position position="177"/>
    </location>
</feature>
<dbReference type="InterPro" id="IPR023614">
    <property type="entry name" value="Porin_dom_sf"/>
</dbReference>
<dbReference type="PANTHER" id="PTHR34501">
    <property type="entry name" value="PROTEIN YDDL-RELATED"/>
    <property type="match status" value="1"/>
</dbReference>
<evidence type="ECO:0000313" key="3">
    <source>
        <dbReference type="EMBL" id="MCS5736837.1"/>
    </source>
</evidence>
<feature type="signal peptide" evidence="2">
    <location>
        <begin position="1"/>
        <end position="21"/>
    </location>
</feature>
<evidence type="ECO:0000256" key="2">
    <source>
        <dbReference type="SAM" id="SignalP"/>
    </source>
</evidence>
<dbReference type="RefSeq" id="WP_259543024.1">
    <property type="nucleotide sequence ID" value="NZ_JANLCJ010000215.1"/>
</dbReference>
<accession>A0ABT2HA75</accession>
<organism evidence="3 4">
    <name type="scientific">Herbiconiux daphne</name>
    <dbReference type="NCBI Taxonomy" id="2970914"/>
    <lineage>
        <taxon>Bacteria</taxon>
        <taxon>Bacillati</taxon>
        <taxon>Actinomycetota</taxon>
        <taxon>Actinomycetes</taxon>
        <taxon>Micrococcales</taxon>
        <taxon>Microbacteriaceae</taxon>
        <taxon>Herbiconiux</taxon>
    </lineage>
</organism>